<dbReference type="Pfam" id="PF01522">
    <property type="entry name" value="Polysacc_deac_1"/>
    <property type="match status" value="1"/>
</dbReference>
<dbReference type="AlphaFoldDB" id="A0A1S2LN44"/>
<evidence type="ECO:0000313" key="2">
    <source>
        <dbReference type="EMBL" id="OIJ13932.1"/>
    </source>
</evidence>
<gene>
    <name evidence="2" type="ORF">BKP37_09245</name>
</gene>
<reference evidence="2 3" key="1">
    <citation type="submission" date="2016-10" db="EMBL/GenBank/DDBJ databases">
        <title>Draft genome sequences of four alkaliphilic bacteria belonging to the Anaerobacillus genus.</title>
        <authorList>
            <person name="Bassil N.M."/>
            <person name="Lloyd J.R."/>
        </authorList>
    </citation>
    <scope>NUCLEOTIDE SEQUENCE [LARGE SCALE GENOMIC DNA]</scope>
    <source>
        <strain evidence="2 3">DSM 18345</strain>
    </source>
</reference>
<organism evidence="2 3">
    <name type="scientific">Anaerobacillus alkalilacustris</name>
    <dbReference type="NCBI Taxonomy" id="393763"/>
    <lineage>
        <taxon>Bacteria</taxon>
        <taxon>Bacillati</taxon>
        <taxon>Bacillota</taxon>
        <taxon>Bacilli</taxon>
        <taxon>Bacillales</taxon>
        <taxon>Bacillaceae</taxon>
        <taxon>Anaerobacillus</taxon>
    </lineage>
</organism>
<keyword evidence="3" id="KW-1185">Reference proteome</keyword>
<dbReference type="GO" id="GO:0016810">
    <property type="term" value="F:hydrolase activity, acting on carbon-nitrogen (but not peptide) bonds"/>
    <property type="evidence" value="ECO:0007669"/>
    <property type="project" value="InterPro"/>
</dbReference>
<sequence>MEEIKIINEVQSLHKAVAITFDDGPNPIYTQQLLQIFQEVGGKATFYMIGDQMIKHPEIVKTVVDQKHEIGNHSYSHPKLTQIQLSDCETELTRTDQIITEMTGIKPATFRPPYLDYNEVVISISEKLGCKVIGALNLDALDWEQPGIDFILSKTRNHIRSGSILLFHDSRGDRSQTVEAVRILATELKEQGYQLVTVSELLQLSETGV</sequence>
<evidence type="ECO:0000259" key="1">
    <source>
        <dbReference type="PROSITE" id="PS51677"/>
    </source>
</evidence>
<proteinExistence type="predicted"/>
<dbReference type="Proteomes" id="UP000179524">
    <property type="component" value="Unassembled WGS sequence"/>
</dbReference>
<evidence type="ECO:0000313" key="3">
    <source>
        <dbReference type="Proteomes" id="UP000179524"/>
    </source>
</evidence>
<dbReference type="EMBL" id="MLQR01000024">
    <property type="protein sequence ID" value="OIJ13932.1"/>
    <property type="molecule type" value="Genomic_DNA"/>
</dbReference>
<dbReference type="InterPro" id="IPR002509">
    <property type="entry name" value="NODB_dom"/>
</dbReference>
<name>A0A1S2LN44_9BACI</name>
<dbReference type="InterPro" id="IPR011330">
    <property type="entry name" value="Glyco_hydro/deAcase_b/a-brl"/>
</dbReference>
<dbReference type="GO" id="GO:0005975">
    <property type="term" value="P:carbohydrate metabolic process"/>
    <property type="evidence" value="ECO:0007669"/>
    <property type="project" value="InterPro"/>
</dbReference>
<dbReference type="Gene3D" id="3.20.20.370">
    <property type="entry name" value="Glycoside hydrolase/deacetylase"/>
    <property type="match status" value="1"/>
</dbReference>
<dbReference type="PROSITE" id="PS51677">
    <property type="entry name" value="NODB"/>
    <property type="match status" value="1"/>
</dbReference>
<dbReference type="InterPro" id="IPR050248">
    <property type="entry name" value="Polysacc_deacetylase_ArnD"/>
</dbReference>
<feature type="domain" description="NodB homology" evidence="1">
    <location>
        <begin position="15"/>
        <end position="196"/>
    </location>
</feature>
<dbReference type="OrthoDB" id="9812065at2"/>
<accession>A0A1S2LN44</accession>
<comment type="caution">
    <text evidence="2">The sequence shown here is derived from an EMBL/GenBank/DDBJ whole genome shotgun (WGS) entry which is preliminary data.</text>
</comment>
<dbReference type="SUPFAM" id="SSF88713">
    <property type="entry name" value="Glycoside hydrolase/deacetylase"/>
    <property type="match status" value="1"/>
</dbReference>
<protein>
    <submittedName>
        <fullName evidence="2">Polysaccharide deacetylase</fullName>
    </submittedName>
</protein>
<dbReference type="PANTHER" id="PTHR10587">
    <property type="entry name" value="GLYCOSYL TRANSFERASE-RELATED"/>
    <property type="match status" value="1"/>
</dbReference>
<dbReference type="RefSeq" id="WP_071309319.1">
    <property type="nucleotide sequence ID" value="NZ_MLQR01000024.1"/>
</dbReference>